<dbReference type="Gene3D" id="2.30.30.380">
    <property type="entry name" value="Zn-finger domain of Sec23/24"/>
    <property type="match status" value="2"/>
</dbReference>
<proteinExistence type="predicted"/>
<dbReference type="SMART" id="SM00184">
    <property type="entry name" value="RING"/>
    <property type="match status" value="1"/>
</dbReference>
<dbReference type="InterPro" id="IPR036443">
    <property type="entry name" value="Znf_RanBP2_sf"/>
</dbReference>
<feature type="domain" description="RING-type" evidence="6">
    <location>
        <begin position="8"/>
        <end position="48"/>
    </location>
</feature>
<dbReference type="GO" id="GO:0008270">
    <property type="term" value="F:zinc ion binding"/>
    <property type="evidence" value="ECO:0007669"/>
    <property type="project" value="UniProtKB-KW"/>
</dbReference>
<evidence type="ECO:0008006" key="10">
    <source>
        <dbReference type="Google" id="ProtNLM"/>
    </source>
</evidence>
<protein>
    <recommendedName>
        <fullName evidence="10">RanBP-type and C3HC4-type zinc finger-containing protein 1</fullName>
    </recommendedName>
</protein>
<evidence type="ECO:0000259" key="6">
    <source>
        <dbReference type="PROSITE" id="PS50089"/>
    </source>
</evidence>
<accession>A0A816QWM6</accession>
<dbReference type="Pfam" id="PF13639">
    <property type="entry name" value="zf-RING_2"/>
    <property type="match status" value="1"/>
</dbReference>
<dbReference type="SUPFAM" id="SSF90209">
    <property type="entry name" value="Ran binding protein zinc finger-like"/>
    <property type="match status" value="2"/>
</dbReference>
<evidence type="ECO:0000256" key="1">
    <source>
        <dbReference type="ARBA" id="ARBA00022723"/>
    </source>
</evidence>
<evidence type="ECO:0000256" key="3">
    <source>
        <dbReference type="ARBA" id="ARBA00022833"/>
    </source>
</evidence>
<feature type="region of interest" description="Disordered" evidence="5">
    <location>
        <begin position="159"/>
        <end position="188"/>
    </location>
</feature>
<dbReference type="SMART" id="SM00547">
    <property type="entry name" value="ZnF_RBZ"/>
    <property type="match status" value="2"/>
</dbReference>
<dbReference type="Proteomes" id="UP000663856">
    <property type="component" value="Unassembled WGS sequence"/>
</dbReference>
<evidence type="ECO:0000256" key="4">
    <source>
        <dbReference type="PROSITE-ProRule" id="PRU00322"/>
    </source>
</evidence>
<dbReference type="PROSITE" id="PS50199">
    <property type="entry name" value="ZF_RANBP2_2"/>
    <property type="match status" value="1"/>
</dbReference>
<dbReference type="PROSITE" id="PS50089">
    <property type="entry name" value="ZF_RING_2"/>
    <property type="match status" value="1"/>
</dbReference>
<dbReference type="PROSITE" id="PS01358">
    <property type="entry name" value="ZF_RANBP2_1"/>
    <property type="match status" value="2"/>
</dbReference>
<organism evidence="8 9">
    <name type="scientific">Rotaria magnacalcarata</name>
    <dbReference type="NCBI Taxonomy" id="392030"/>
    <lineage>
        <taxon>Eukaryota</taxon>
        <taxon>Metazoa</taxon>
        <taxon>Spiralia</taxon>
        <taxon>Gnathifera</taxon>
        <taxon>Rotifera</taxon>
        <taxon>Eurotatoria</taxon>
        <taxon>Bdelloidea</taxon>
        <taxon>Philodinida</taxon>
        <taxon>Philodinidae</taxon>
        <taxon>Rotaria</taxon>
    </lineage>
</organism>
<gene>
    <name evidence="8" type="ORF">WKI299_LOCUS13224</name>
</gene>
<reference evidence="8" key="1">
    <citation type="submission" date="2021-02" db="EMBL/GenBank/DDBJ databases">
        <authorList>
            <person name="Nowell W R."/>
        </authorList>
    </citation>
    <scope>NUCLEOTIDE SEQUENCE</scope>
</reference>
<evidence type="ECO:0000313" key="9">
    <source>
        <dbReference type="Proteomes" id="UP000663856"/>
    </source>
</evidence>
<dbReference type="InterPro" id="IPR001841">
    <property type="entry name" value="Znf_RING"/>
</dbReference>
<keyword evidence="2 4" id="KW-0863">Zinc-finger</keyword>
<keyword evidence="1" id="KW-0479">Metal-binding</keyword>
<evidence type="ECO:0000256" key="5">
    <source>
        <dbReference type="SAM" id="MobiDB-lite"/>
    </source>
</evidence>
<dbReference type="InterPro" id="IPR013083">
    <property type="entry name" value="Znf_RING/FYVE/PHD"/>
</dbReference>
<name>A0A816QWM6_9BILA</name>
<sequence>MAEAIDNCTICLMPMLGATMTTECHHTFHLKCIAQNAKRNNNICPICRTKIEDLVESQDAIVTGKQSKNGKGFPDKTDETITPWECSFCTYQNNRSENICEICFQLRPAECSVKSAIRSPDAEPKEKTFSRCQDSKCHTCNPQSEHMCAQCLLQMTRESDEPSPPPSVAPKLNIHHSEHGSKVPPVGKRSAHWECQTCTYHNSYSNAICEICSAEMIPRSLAVSTKLGMLHITCPKIKVSKLGFPVYCLGTLFKIRIQADHLLRHQ</sequence>
<dbReference type="AlphaFoldDB" id="A0A816QWM6"/>
<comment type="caution">
    <text evidence="8">The sequence shown here is derived from an EMBL/GenBank/DDBJ whole genome shotgun (WGS) entry which is preliminary data.</text>
</comment>
<keyword evidence="3" id="KW-0862">Zinc</keyword>
<feature type="domain" description="RanBP2-type" evidence="7">
    <location>
        <begin position="189"/>
        <end position="218"/>
    </location>
</feature>
<dbReference type="EMBL" id="CAJNRF010004988">
    <property type="protein sequence ID" value="CAF2066445.1"/>
    <property type="molecule type" value="Genomic_DNA"/>
</dbReference>
<evidence type="ECO:0000313" key="8">
    <source>
        <dbReference type="EMBL" id="CAF2066445.1"/>
    </source>
</evidence>
<dbReference type="SUPFAM" id="SSF57850">
    <property type="entry name" value="RING/U-box"/>
    <property type="match status" value="1"/>
</dbReference>
<dbReference type="InterPro" id="IPR001876">
    <property type="entry name" value="Znf_RanBP2"/>
</dbReference>
<evidence type="ECO:0000259" key="7">
    <source>
        <dbReference type="PROSITE" id="PS50199"/>
    </source>
</evidence>
<evidence type="ECO:0000256" key="2">
    <source>
        <dbReference type="ARBA" id="ARBA00022771"/>
    </source>
</evidence>
<dbReference type="Gene3D" id="3.30.40.10">
    <property type="entry name" value="Zinc/RING finger domain, C3HC4 (zinc finger)"/>
    <property type="match status" value="1"/>
</dbReference>